<sequence length="73" mass="8018">MSYQCSQCNSDTEEGFLLEKGDGAMMSSETWVAGKPNKSLFTGLSLRGQTVYNIVTFRCVACGYLDSYALSKQ</sequence>
<dbReference type="GO" id="GO:0005840">
    <property type="term" value="C:ribosome"/>
    <property type="evidence" value="ECO:0007669"/>
    <property type="project" value="UniProtKB-KW"/>
</dbReference>
<reference evidence="1 2" key="1">
    <citation type="submission" date="2020-08" db="EMBL/GenBank/DDBJ databases">
        <title>The Agave Microbiome: Exploring the role of microbial communities in plant adaptations to desert environments.</title>
        <authorList>
            <person name="Partida-Martinez L.P."/>
        </authorList>
    </citation>
    <scope>NUCLEOTIDE SEQUENCE [LARGE SCALE GENOMIC DNA]</scope>
    <source>
        <strain evidence="1 2">AS3.12</strain>
    </source>
</reference>
<evidence type="ECO:0000313" key="1">
    <source>
        <dbReference type="EMBL" id="MBB6510638.1"/>
    </source>
</evidence>
<proteinExistence type="predicted"/>
<dbReference type="AlphaFoldDB" id="A0A7X0JN47"/>
<keyword evidence="2" id="KW-1185">Reference proteome</keyword>
<gene>
    <name evidence="1" type="ORF">F4695_004029</name>
</gene>
<name>A0A7X0JN47_9HYPH</name>
<dbReference type="Proteomes" id="UP000585437">
    <property type="component" value="Unassembled WGS sequence"/>
</dbReference>
<dbReference type="EMBL" id="JACHBU010000009">
    <property type="protein sequence ID" value="MBB6510638.1"/>
    <property type="molecule type" value="Genomic_DNA"/>
</dbReference>
<protein>
    <submittedName>
        <fullName evidence="1">Ribosomal protein L37E</fullName>
    </submittedName>
</protein>
<comment type="caution">
    <text evidence="1">The sequence shown here is derived from an EMBL/GenBank/DDBJ whole genome shotgun (WGS) entry which is preliminary data.</text>
</comment>
<accession>A0A7X0JN47</accession>
<evidence type="ECO:0000313" key="2">
    <source>
        <dbReference type="Proteomes" id="UP000585437"/>
    </source>
</evidence>
<keyword evidence="1" id="KW-0687">Ribonucleoprotein</keyword>
<keyword evidence="1" id="KW-0689">Ribosomal protein</keyword>
<organism evidence="1 2">
    <name type="scientific">Rhizobium soli</name>
    <dbReference type="NCBI Taxonomy" id="424798"/>
    <lineage>
        <taxon>Bacteria</taxon>
        <taxon>Pseudomonadati</taxon>
        <taxon>Pseudomonadota</taxon>
        <taxon>Alphaproteobacteria</taxon>
        <taxon>Hyphomicrobiales</taxon>
        <taxon>Rhizobiaceae</taxon>
        <taxon>Rhizobium/Agrobacterium group</taxon>
        <taxon>Rhizobium</taxon>
    </lineage>
</organism>